<gene>
    <name evidence="2" type="ORF">PECUL_23A038482</name>
</gene>
<accession>A0AAD1RBZ7</accession>
<proteinExistence type="predicted"/>
<feature type="compositionally biased region" description="Basic residues" evidence="1">
    <location>
        <begin position="1"/>
        <end position="10"/>
    </location>
</feature>
<feature type="compositionally biased region" description="Basic residues" evidence="1">
    <location>
        <begin position="107"/>
        <end position="117"/>
    </location>
</feature>
<dbReference type="EMBL" id="OW240913">
    <property type="protein sequence ID" value="CAH2247698.1"/>
    <property type="molecule type" value="Genomic_DNA"/>
</dbReference>
<evidence type="ECO:0000313" key="2">
    <source>
        <dbReference type="EMBL" id="CAH2247698.1"/>
    </source>
</evidence>
<dbReference type="Proteomes" id="UP001295444">
    <property type="component" value="Chromosome 02"/>
</dbReference>
<sequence length="130" mass="14180">LDTQRGRKPLNRPLTRGIHGGGAPSGRNPHPRLVGHTRSVGGGSRGKAGTWEKKIRPPGTCARWRVPPGPEKKHMGPPEKNSAVQELGGSEGGRCRPPPEAPEQHIHTARHKDKSGKKNIYIYTRSEKLT</sequence>
<evidence type="ECO:0000313" key="3">
    <source>
        <dbReference type="Proteomes" id="UP001295444"/>
    </source>
</evidence>
<name>A0AAD1RBZ7_PELCU</name>
<dbReference type="AlphaFoldDB" id="A0AAD1RBZ7"/>
<protein>
    <submittedName>
        <fullName evidence="2">Uncharacterized protein</fullName>
    </submittedName>
</protein>
<feature type="non-terminal residue" evidence="2">
    <location>
        <position position="130"/>
    </location>
</feature>
<feature type="non-terminal residue" evidence="2">
    <location>
        <position position="1"/>
    </location>
</feature>
<keyword evidence="3" id="KW-1185">Reference proteome</keyword>
<feature type="region of interest" description="Disordered" evidence="1">
    <location>
        <begin position="1"/>
        <end position="130"/>
    </location>
</feature>
<evidence type="ECO:0000256" key="1">
    <source>
        <dbReference type="SAM" id="MobiDB-lite"/>
    </source>
</evidence>
<organism evidence="2 3">
    <name type="scientific">Pelobates cultripes</name>
    <name type="common">Western spadefoot toad</name>
    <dbReference type="NCBI Taxonomy" id="61616"/>
    <lineage>
        <taxon>Eukaryota</taxon>
        <taxon>Metazoa</taxon>
        <taxon>Chordata</taxon>
        <taxon>Craniata</taxon>
        <taxon>Vertebrata</taxon>
        <taxon>Euteleostomi</taxon>
        <taxon>Amphibia</taxon>
        <taxon>Batrachia</taxon>
        <taxon>Anura</taxon>
        <taxon>Pelobatoidea</taxon>
        <taxon>Pelobatidae</taxon>
        <taxon>Pelobates</taxon>
    </lineage>
</organism>
<reference evidence="2" key="1">
    <citation type="submission" date="2022-03" db="EMBL/GenBank/DDBJ databases">
        <authorList>
            <person name="Alioto T."/>
            <person name="Alioto T."/>
            <person name="Gomez Garrido J."/>
        </authorList>
    </citation>
    <scope>NUCLEOTIDE SEQUENCE</scope>
</reference>